<organism evidence="1">
    <name type="scientific">Timema bartmani</name>
    <dbReference type="NCBI Taxonomy" id="61472"/>
    <lineage>
        <taxon>Eukaryota</taxon>
        <taxon>Metazoa</taxon>
        <taxon>Ecdysozoa</taxon>
        <taxon>Arthropoda</taxon>
        <taxon>Hexapoda</taxon>
        <taxon>Insecta</taxon>
        <taxon>Pterygota</taxon>
        <taxon>Neoptera</taxon>
        <taxon>Polyneoptera</taxon>
        <taxon>Phasmatodea</taxon>
        <taxon>Timematodea</taxon>
        <taxon>Timematoidea</taxon>
        <taxon>Timematidae</taxon>
        <taxon>Timema</taxon>
    </lineage>
</organism>
<accession>A0A7R9F9Q1</accession>
<sequence>MKRMTLNMMMWKEFLQPLHLKDLRNTQLHGVTTEESKGSVHKKFVQPLIEQLGVPRKILLLHFLQRFQDVPPILGALHELHSTQDRNIVGVDGSIRKP</sequence>
<dbReference type="EMBL" id="OD570170">
    <property type="protein sequence ID" value="CAD7448554.1"/>
    <property type="molecule type" value="Genomic_DNA"/>
</dbReference>
<name>A0A7R9F9Q1_9NEOP</name>
<protein>
    <submittedName>
        <fullName evidence="1">Uncharacterized protein</fullName>
    </submittedName>
</protein>
<reference evidence="1" key="1">
    <citation type="submission" date="2020-11" db="EMBL/GenBank/DDBJ databases">
        <authorList>
            <person name="Tran Van P."/>
        </authorList>
    </citation>
    <scope>NUCLEOTIDE SEQUENCE</scope>
</reference>
<evidence type="ECO:0000313" key="1">
    <source>
        <dbReference type="EMBL" id="CAD7448554.1"/>
    </source>
</evidence>
<gene>
    <name evidence="1" type="ORF">TBIB3V08_LOCUS10840</name>
</gene>
<proteinExistence type="predicted"/>
<dbReference type="AlphaFoldDB" id="A0A7R9F9Q1"/>